<dbReference type="Proteomes" id="UP000275652">
    <property type="component" value="Unassembled WGS sequence"/>
</dbReference>
<proteinExistence type="predicted"/>
<dbReference type="InterPro" id="IPR041232">
    <property type="entry name" value="NPL"/>
</dbReference>
<feature type="domain" description="Nucleoplasmin-like" evidence="2">
    <location>
        <begin position="4"/>
        <end position="100"/>
    </location>
</feature>
<accession>A0A9X8E341</accession>
<feature type="compositionally biased region" description="Low complexity" evidence="1">
    <location>
        <begin position="154"/>
        <end position="163"/>
    </location>
</feature>
<sequence length="248" mass="26266">MVHFFGAHVTEAKPLTVTVPEGFVLNVVHASLVSAPEAVVLSVETTSLDQSLVKVVVGTLRSGTCDQIKLDLVLGAHKAKFSLQGHGVGGHGVVDLSGYFQPGPPEDSTDEDDISRLSVDDLSALIQQAASRISKHDADELEGSDDEQVAAPIKSKSPAAAAHPSKKRPRADAAAVEPLAPASVKQAHEPSSDDDGEDDDPNESTSAPKNLVTPLHHKPEAASAHSDHLKKRNKKKKRKNYKPQVSSN</sequence>
<protein>
    <recommendedName>
        <fullName evidence="2">Nucleoplasmin-like domain-containing protein</fullName>
    </recommendedName>
</protein>
<evidence type="ECO:0000313" key="3">
    <source>
        <dbReference type="EMBL" id="RLO08284.1"/>
    </source>
</evidence>
<dbReference type="EMBL" id="QUTI01021939">
    <property type="protein sequence ID" value="RLO08284.1"/>
    <property type="molecule type" value="Genomic_DNA"/>
</dbReference>
<dbReference type="Gene3D" id="2.60.120.340">
    <property type="entry name" value="Nucleoplasmin core domain"/>
    <property type="match status" value="1"/>
</dbReference>
<organism evidence="3 4">
    <name type="scientific">Aphanomyces astaci</name>
    <name type="common">Crayfish plague agent</name>
    <dbReference type="NCBI Taxonomy" id="112090"/>
    <lineage>
        <taxon>Eukaryota</taxon>
        <taxon>Sar</taxon>
        <taxon>Stramenopiles</taxon>
        <taxon>Oomycota</taxon>
        <taxon>Saprolegniomycetes</taxon>
        <taxon>Saprolegniales</taxon>
        <taxon>Verrucalvaceae</taxon>
        <taxon>Aphanomyces</taxon>
    </lineage>
</organism>
<evidence type="ECO:0000259" key="2">
    <source>
        <dbReference type="Pfam" id="PF17800"/>
    </source>
</evidence>
<reference evidence="3 4" key="1">
    <citation type="journal article" date="2018" name="J. Invertebr. Pathol.">
        <title>New genotyping method for the causative agent of crayfish plague (Aphanomyces astaci) based on whole genome data.</title>
        <authorList>
            <person name="Minardi D."/>
            <person name="Studholme D.J."/>
            <person name="van der Giezen M."/>
            <person name="Pretto T."/>
            <person name="Oidtmann B."/>
        </authorList>
    </citation>
    <scope>NUCLEOTIDE SEQUENCE [LARGE SCALE GENOMIC DNA]</scope>
    <source>
        <strain evidence="3 4">KB13</strain>
    </source>
</reference>
<evidence type="ECO:0000313" key="4">
    <source>
        <dbReference type="Proteomes" id="UP000275652"/>
    </source>
</evidence>
<comment type="caution">
    <text evidence="3">The sequence shown here is derived from an EMBL/GenBank/DDBJ whole genome shotgun (WGS) entry which is preliminary data.</text>
</comment>
<feature type="region of interest" description="Disordered" evidence="1">
    <location>
        <begin position="154"/>
        <end position="248"/>
    </location>
</feature>
<feature type="compositionally biased region" description="Acidic residues" evidence="1">
    <location>
        <begin position="192"/>
        <end position="202"/>
    </location>
</feature>
<feature type="compositionally biased region" description="Basic residues" evidence="1">
    <location>
        <begin position="228"/>
        <end position="241"/>
    </location>
</feature>
<gene>
    <name evidence="3" type="ORF">DYB28_006080</name>
</gene>
<name>A0A9X8E341_APHAT</name>
<feature type="compositionally biased region" description="Low complexity" evidence="1">
    <location>
        <begin position="172"/>
        <end position="182"/>
    </location>
</feature>
<evidence type="ECO:0000256" key="1">
    <source>
        <dbReference type="SAM" id="MobiDB-lite"/>
    </source>
</evidence>
<dbReference type="AlphaFoldDB" id="A0A9X8E341"/>
<dbReference type="Pfam" id="PF17800">
    <property type="entry name" value="NPL"/>
    <property type="match status" value="1"/>
</dbReference>